<evidence type="ECO:0000256" key="2">
    <source>
        <dbReference type="ARBA" id="ARBA00008035"/>
    </source>
</evidence>
<feature type="compositionally biased region" description="Polar residues" evidence="8">
    <location>
        <begin position="561"/>
        <end position="598"/>
    </location>
</feature>
<feature type="domain" description="Enhancer of polycomb-like N-terminal" evidence="9">
    <location>
        <begin position="9"/>
        <end position="175"/>
    </location>
</feature>
<evidence type="ECO:0000256" key="8">
    <source>
        <dbReference type="SAM" id="MobiDB-lite"/>
    </source>
</evidence>
<evidence type="ECO:0000256" key="7">
    <source>
        <dbReference type="RuleBase" id="RU361124"/>
    </source>
</evidence>
<feature type="compositionally biased region" description="Low complexity" evidence="8">
    <location>
        <begin position="659"/>
        <end position="675"/>
    </location>
</feature>
<feature type="compositionally biased region" description="Basic and acidic residues" evidence="8">
    <location>
        <begin position="136"/>
        <end position="149"/>
    </location>
</feature>
<keyword evidence="5 7" id="KW-0539">Nucleus</keyword>
<dbReference type="Pfam" id="PF10513">
    <property type="entry name" value="EPL1"/>
    <property type="match status" value="1"/>
</dbReference>
<gene>
    <name evidence="10" type="primary">EPL1</name>
    <name evidence="10" type="ORF">H4219_002626</name>
</gene>
<proteinExistence type="inferred from homology"/>
<keyword evidence="4 7" id="KW-0804">Transcription</keyword>
<feature type="region of interest" description="Disordered" evidence="8">
    <location>
        <begin position="337"/>
        <end position="395"/>
    </location>
</feature>
<evidence type="ECO:0000313" key="10">
    <source>
        <dbReference type="EMBL" id="KAJ1918400.1"/>
    </source>
</evidence>
<feature type="region of interest" description="Disordered" evidence="8">
    <location>
        <begin position="626"/>
        <end position="686"/>
    </location>
</feature>
<sequence length="686" mass="76924">MGSAQRFRARKVDLRRLMPVYRATELPDLNNEDINRTVDIETGVEKDEETEHHLQAVISASQAAVNGQATKSQLYIPTPSASKTLPDYEKLYGDKFKQPPNLIRSTILYEDTGRNAYCMDEDDEEWLKKYNSTAAPRKDKNKGTKEQKSSSRNGAATTGAEMSESEFEDAMNNLEALTCHMVFTNGDIPKLETLLDYAKERGIGSVKHVGDVYQWWKERRTMRNFETIIPELKLEDLQKSTVDPYVCFRQREVRQGRKTRRADQKVLEHLRRLYTNLKSASQLFEMCLEREKQKKALCAHETSLLAHRTKVINMRRRAGQTEQSFNDLFTLPASVPASVRRKHHSGQQGISPGAIQTQTPRNGRHTQPNKRVRVSSSNPGRSPTTSGIPALPKSLDVPQYTTPQYLLDMAMRIQEKSRRFQQENRDHIDGTFSFSMSQNKLSPNFWSPNILRSNSTPFQYHQQQLDYPRNQNTAFRFRRGADGRIYLDRRVIANPCPPSQLTSSSFHAKRQMYRLGMLAPKDYEKLKPSTQIFGLGKADLPKSSLFPDSAVEEMLKEKASENTSQGQNGVKPNDNNGSRPTTPMGSSSPRTNGTKGLQSSLLASNGLIHQGGVLPTSPLGASTLPATAKKVQHQPRSQGAKDPFTASIYNGAGGGGSAGVRQQQQQPQTPSQQQRPSLMTSGLAAK</sequence>
<protein>
    <recommendedName>
        <fullName evidence="7">Enhancer of polycomb-like protein</fullName>
    </recommendedName>
</protein>
<feature type="region of interest" description="Disordered" evidence="8">
    <location>
        <begin position="131"/>
        <end position="167"/>
    </location>
</feature>
<evidence type="ECO:0000256" key="3">
    <source>
        <dbReference type="ARBA" id="ARBA00023015"/>
    </source>
</evidence>
<dbReference type="EMBL" id="JANBPU010000046">
    <property type="protein sequence ID" value="KAJ1918400.1"/>
    <property type="molecule type" value="Genomic_DNA"/>
</dbReference>
<reference evidence="10" key="1">
    <citation type="submission" date="2022-07" db="EMBL/GenBank/DDBJ databases">
        <title>Phylogenomic reconstructions and comparative analyses of Kickxellomycotina fungi.</title>
        <authorList>
            <person name="Reynolds N.K."/>
            <person name="Stajich J.E."/>
            <person name="Barry K."/>
            <person name="Grigoriev I.V."/>
            <person name="Crous P."/>
            <person name="Smith M.E."/>
        </authorList>
    </citation>
    <scope>NUCLEOTIDE SEQUENCE</scope>
    <source>
        <strain evidence="10">NBRC 100468</strain>
    </source>
</reference>
<evidence type="ECO:0000256" key="6">
    <source>
        <dbReference type="ARBA" id="ARBA00025513"/>
    </source>
</evidence>
<keyword evidence="11" id="KW-1185">Reference proteome</keyword>
<evidence type="ECO:0000256" key="4">
    <source>
        <dbReference type="ARBA" id="ARBA00023163"/>
    </source>
</evidence>
<accession>A0A9W8A6F4</accession>
<dbReference type="GO" id="GO:0006357">
    <property type="term" value="P:regulation of transcription by RNA polymerase II"/>
    <property type="evidence" value="ECO:0007669"/>
    <property type="project" value="InterPro"/>
</dbReference>
<evidence type="ECO:0000259" key="9">
    <source>
        <dbReference type="Pfam" id="PF10513"/>
    </source>
</evidence>
<dbReference type="AlphaFoldDB" id="A0A9W8A6F4"/>
<name>A0A9W8A6F4_9FUNG</name>
<feature type="region of interest" description="Disordered" evidence="8">
    <location>
        <begin position="555"/>
        <end position="598"/>
    </location>
</feature>
<comment type="similarity">
    <text evidence="2 7">Belongs to the enhancer of polycomb family.</text>
</comment>
<dbReference type="Proteomes" id="UP001150538">
    <property type="component" value="Unassembled WGS sequence"/>
</dbReference>
<dbReference type="InterPro" id="IPR024943">
    <property type="entry name" value="Enhancer_polycomb"/>
</dbReference>
<evidence type="ECO:0000256" key="5">
    <source>
        <dbReference type="ARBA" id="ARBA00023242"/>
    </source>
</evidence>
<comment type="function">
    <text evidence="6">Component of the NuA4 histone acetyltransferase complex which is involved in transcriptional activation of selected genes principally by acetylation of nucleosomal histone H4 and H2A. The NuA4 complex is also involved in DNA repair. Involved in gene silencing by neighboring heterochromatin, blockage of the silencing spreading along the chromosome, and required for cell cycle progression through G2/M.</text>
</comment>
<feature type="compositionally biased region" description="Basic residues" evidence="8">
    <location>
        <begin position="362"/>
        <end position="373"/>
    </location>
</feature>
<organism evidence="10 11">
    <name type="scientific">Mycoemilia scoparia</name>
    <dbReference type="NCBI Taxonomy" id="417184"/>
    <lineage>
        <taxon>Eukaryota</taxon>
        <taxon>Fungi</taxon>
        <taxon>Fungi incertae sedis</taxon>
        <taxon>Zoopagomycota</taxon>
        <taxon>Kickxellomycotina</taxon>
        <taxon>Kickxellomycetes</taxon>
        <taxon>Kickxellales</taxon>
        <taxon>Kickxellaceae</taxon>
        <taxon>Mycoemilia</taxon>
    </lineage>
</organism>
<dbReference type="GO" id="GO:0035267">
    <property type="term" value="C:NuA4 histone acetyltransferase complex"/>
    <property type="evidence" value="ECO:0007669"/>
    <property type="project" value="InterPro"/>
</dbReference>
<dbReference type="InterPro" id="IPR019542">
    <property type="entry name" value="Enhancer_polycomb-like_N"/>
</dbReference>
<evidence type="ECO:0000256" key="1">
    <source>
        <dbReference type="ARBA" id="ARBA00004123"/>
    </source>
</evidence>
<dbReference type="PANTHER" id="PTHR14898">
    <property type="entry name" value="ENHANCER OF POLYCOMB"/>
    <property type="match status" value="1"/>
</dbReference>
<dbReference type="GO" id="GO:0005634">
    <property type="term" value="C:nucleus"/>
    <property type="evidence" value="ECO:0007669"/>
    <property type="project" value="UniProtKB-SubCell"/>
</dbReference>
<feature type="compositionally biased region" description="Polar residues" evidence="8">
    <location>
        <begin position="374"/>
        <end position="387"/>
    </location>
</feature>
<feature type="compositionally biased region" description="Polar residues" evidence="8">
    <location>
        <begin position="346"/>
        <end position="361"/>
    </location>
</feature>
<comment type="caution">
    <text evidence="10">The sequence shown here is derived from an EMBL/GenBank/DDBJ whole genome shotgun (WGS) entry which is preliminary data.</text>
</comment>
<evidence type="ECO:0000313" key="11">
    <source>
        <dbReference type="Proteomes" id="UP001150538"/>
    </source>
</evidence>
<dbReference type="OrthoDB" id="435275at2759"/>
<keyword evidence="3 7" id="KW-0805">Transcription regulation</keyword>
<comment type="subcellular location">
    <subcellularLocation>
        <location evidence="1 7">Nucleus</location>
    </subcellularLocation>
</comment>